<evidence type="ECO:0000313" key="3">
    <source>
        <dbReference type="EMBL" id="CDW78843.1"/>
    </source>
</evidence>
<evidence type="ECO:0000256" key="1">
    <source>
        <dbReference type="SAM" id="Coils"/>
    </source>
</evidence>
<dbReference type="Proteomes" id="UP000039865">
    <property type="component" value="Unassembled WGS sequence"/>
</dbReference>
<gene>
    <name evidence="3" type="primary">Contig11561.g588</name>
    <name evidence="3" type="ORF">STYLEM_7827</name>
</gene>
<feature type="region of interest" description="Disordered" evidence="2">
    <location>
        <begin position="695"/>
        <end position="722"/>
    </location>
</feature>
<evidence type="ECO:0000256" key="2">
    <source>
        <dbReference type="SAM" id="MobiDB-lite"/>
    </source>
</evidence>
<reference evidence="3 4" key="1">
    <citation type="submission" date="2014-06" db="EMBL/GenBank/DDBJ databases">
        <authorList>
            <person name="Swart Estienne"/>
        </authorList>
    </citation>
    <scope>NUCLEOTIDE SEQUENCE [LARGE SCALE GENOMIC DNA]</scope>
    <source>
        <strain evidence="3 4">130c</strain>
    </source>
</reference>
<keyword evidence="1" id="KW-0175">Coiled coil</keyword>
<evidence type="ECO:0000313" key="4">
    <source>
        <dbReference type="Proteomes" id="UP000039865"/>
    </source>
</evidence>
<keyword evidence="4" id="KW-1185">Reference proteome</keyword>
<feature type="region of interest" description="Disordered" evidence="2">
    <location>
        <begin position="566"/>
        <end position="588"/>
    </location>
</feature>
<accession>A0A078ADA3</accession>
<name>A0A078ADA3_STYLE</name>
<protein>
    <submittedName>
        <fullName evidence="3">Uncharacterized protein</fullName>
    </submittedName>
</protein>
<dbReference type="AlphaFoldDB" id="A0A078ADA3"/>
<sequence length="722" mass="85959">MSPQQINQIKGMFELQTEGKGLFYKYQGRYYQINQTNNSNQTNNIMIKSGIQIKTLMLYKMDYKVRIIFLNEIFQQDPMMMLWPRNNVSNDQSEIDEGVQNQIGQPNQAQLHQNSFQFIQGSIHMPNDFFQENQFVQGNIQNQNSINPNQIFNSFQPDYYVAPIPDFRPDYIEDMPLVYGSNDFNEINKYKPKVPIINEKSLDNDKNYLIWQIDETKYQNVTLQRQLDELKRQLFFSQRKTLRKKIKNRELKEKLEKIESNDNSKVSKSKENSQGKFQLVEQTKQQIQDTLNEKIKEYMVIEQDLQTRAHKAEMVKKLESEKQQAMRQLQDYKETTETQQAELIQDLQDENQHLEEQYKSSLKEKNTLEDKLDSVTTKLDKRDSFIDQLQYQIKELQNMLSQQEQNLQKINRFNDENKTKVRTLEQKLKQLQTGKLKEAKDQLSKIESERNVLQDMLASANKQLKMRESELAREKKKVEKMEKIAQINMIQNNMNQNKQAPPQQQNHNYLAVNDHHFNEHHQLISGSDFNDRDQQFMDDIEETVQQMKQQHMIRNQSLDHIEDRSKHYHSKNHRDEPSFISRQAQTPRQVKQIKRNNQSVNDSVISIHTPEIKSRLSNELRHKLLDKIRPKDSRERQSIDVLNKINEHREAAKFQVKYDKELNDYQNIINKPQFKNNSNGVRGLFQSSIELPNINNHNHRRPYPMNSNPNNHNYKSTENILI</sequence>
<feature type="compositionally biased region" description="Polar residues" evidence="2">
    <location>
        <begin position="705"/>
        <end position="722"/>
    </location>
</feature>
<dbReference type="EMBL" id="CCKQ01007468">
    <property type="protein sequence ID" value="CDW78843.1"/>
    <property type="molecule type" value="Genomic_DNA"/>
</dbReference>
<feature type="coiled-coil region" evidence="1">
    <location>
        <begin position="308"/>
        <end position="484"/>
    </location>
</feature>
<organism evidence="3 4">
    <name type="scientific">Stylonychia lemnae</name>
    <name type="common">Ciliate</name>
    <dbReference type="NCBI Taxonomy" id="5949"/>
    <lineage>
        <taxon>Eukaryota</taxon>
        <taxon>Sar</taxon>
        <taxon>Alveolata</taxon>
        <taxon>Ciliophora</taxon>
        <taxon>Intramacronucleata</taxon>
        <taxon>Spirotrichea</taxon>
        <taxon>Stichotrichia</taxon>
        <taxon>Sporadotrichida</taxon>
        <taxon>Oxytrichidae</taxon>
        <taxon>Stylonychinae</taxon>
        <taxon>Stylonychia</taxon>
    </lineage>
</organism>
<proteinExistence type="predicted"/>
<dbReference type="InParanoid" id="A0A078ADA3"/>
<feature type="coiled-coil region" evidence="1">
    <location>
        <begin position="213"/>
        <end position="261"/>
    </location>
</feature>